<protein>
    <recommendedName>
        <fullName evidence="2">DUF4220 domain-containing protein</fullName>
    </recommendedName>
</protein>
<evidence type="ECO:0000313" key="3">
    <source>
        <dbReference type="EMBL" id="KAL3742732.1"/>
    </source>
</evidence>
<comment type="caution">
    <text evidence="3">The sequence shown here is derived from an EMBL/GenBank/DDBJ whole genome shotgun (WGS) entry which is preliminary data.</text>
</comment>
<dbReference type="AlphaFoldDB" id="A0ABD3KYS1"/>
<feature type="domain" description="DUF4220" evidence="2">
    <location>
        <begin position="66"/>
        <end position="456"/>
    </location>
</feature>
<feature type="transmembrane region" description="Helical" evidence="1">
    <location>
        <begin position="130"/>
        <end position="157"/>
    </location>
</feature>
<proteinExistence type="predicted"/>
<dbReference type="Proteomes" id="UP001634007">
    <property type="component" value="Unassembled WGS sequence"/>
</dbReference>
<feature type="transmembrane region" description="Helical" evidence="1">
    <location>
        <begin position="59"/>
        <end position="82"/>
    </location>
</feature>
<evidence type="ECO:0000256" key="1">
    <source>
        <dbReference type="SAM" id="Phobius"/>
    </source>
</evidence>
<name>A0ABD3KYS1_EUCGL</name>
<dbReference type="InterPro" id="IPR007658">
    <property type="entry name" value="DUF594"/>
</dbReference>
<keyword evidence="4" id="KW-1185">Reference proteome</keyword>
<dbReference type="PANTHER" id="PTHR31325">
    <property type="entry name" value="OS01G0798800 PROTEIN-RELATED"/>
    <property type="match status" value="1"/>
</dbReference>
<accession>A0ABD3KYS1</accession>
<feature type="transmembrane region" description="Helical" evidence="1">
    <location>
        <begin position="386"/>
        <end position="405"/>
    </location>
</feature>
<reference evidence="3 4" key="1">
    <citation type="submission" date="2024-11" db="EMBL/GenBank/DDBJ databases">
        <title>Chromosome-level genome assembly of Eucalyptus globulus Labill. provides insights into its genome evolution.</title>
        <authorList>
            <person name="Li X."/>
        </authorList>
    </citation>
    <scope>NUCLEOTIDE SEQUENCE [LARGE SCALE GENOMIC DNA]</scope>
    <source>
        <strain evidence="3">CL2024</strain>
        <tissue evidence="3">Fresh tender leaves</tissue>
    </source>
</reference>
<evidence type="ECO:0000313" key="4">
    <source>
        <dbReference type="Proteomes" id="UP001634007"/>
    </source>
</evidence>
<dbReference type="Pfam" id="PF04578">
    <property type="entry name" value="DUF594"/>
    <property type="match status" value="1"/>
</dbReference>
<keyword evidence="1" id="KW-0472">Membrane</keyword>
<organism evidence="3 4">
    <name type="scientific">Eucalyptus globulus</name>
    <name type="common">Tasmanian blue gum</name>
    <dbReference type="NCBI Taxonomy" id="34317"/>
    <lineage>
        <taxon>Eukaryota</taxon>
        <taxon>Viridiplantae</taxon>
        <taxon>Streptophyta</taxon>
        <taxon>Embryophyta</taxon>
        <taxon>Tracheophyta</taxon>
        <taxon>Spermatophyta</taxon>
        <taxon>Magnoliopsida</taxon>
        <taxon>eudicotyledons</taxon>
        <taxon>Gunneridae</taxon>
        <taxon>Pentapetalae</taxon>
        <taxon>rosids</taxon>
        <taxon>malvids</taxon>
        <taxon>Myrtales</taxon>
        <taxon>Myrtaceae</taxon>
        <taxon>Myrtoideae</taxon>
        <taxon>Eucalypteae</taxon>
        <taxon>Eucalyptus</taxon>
    </lineage>
</organism>
<feature type="transmembrane region" description="Helical" evidence="1">
    <location>
        <begin position="31"/>
        <end position="47"/>
    </location>
</feature>
<keyword evidence="1" id="KW-1133">Transmembrane helix</keyword>
<keyword evidence="1" id="KW-0812">Transmembrane</keyword>
<evidence type="ECO:0000259" key="2">
    <source>
        <dbReference type="Pfam" id="PF13968"/>
    </source>
</evidence>
<dbReference type="EMBL" id="JBJKBG010000004">
    <property type="protein sequence ID" value="KAL3742732.1"/>
    <property type="molecule type" value="Genomic_DNA"/>
</dbReference>
<sequence length="717" mass="82343">MAGLSGWIQEKTNSHCNGMTDKAATSQLRKIEVLVAITAAILAILGVSGSFRRCCGNRAFAVVAFAAYTLMPVVIAYTLGLIQAPTCYIPFPIWATYLVVALENVDSYTAHRMEDIERWKSFKVDSALKFILTSGMIIFYAVVWNPIACILFVILFTKVDEIARSLMLASNYVMQKNYSFIADYMSTEHQRRDSSDEDPATMRGYRYLVRVADEVRVHPLFSIAAKWRQKVALWHDGDAPHYRHSLEVTDQVITVEKVWNCKGRLLSASGGDRDGRLKDLCLSFSLFKFICLRFTGYSLPQEAHNKLRRLIQHMLFEENGYERVFRVIEVELAFLFDLFYTKYPVNLHQRRSVYRLLMLPIRVTIPVILLYFAIYKKWVREAVVTALLMMSILVVELTQFSIMIFSEWAKVTYIYNYVRNERWQRNGCAEKLIKILCRVQLVKPWGRKLRQYSLLKSYSYSPPKWIYNRLTATYLDQKGDGQKEIAPTNLSKQVKKAIAQSLRKDFTGYLEKGQASLRCNDLFHELSWACDLETTTHVILVWHVATTFCEHEVPCAQLSQEQRDNFDTATKLSQYLAYLVVFAPRLLPGHPCRTEYIFGRAVSEAKEKLGGSSISMEERIEKLKNGKDNEQCQETIVARGVRLGMQLVRPVAGRPVAGEGRIWKVLADFWVDMMLYVAPSNDTAAHAMYLTIGGEFVTHIWVLVSHMGIMRDPHGRE</sequence>
<dbReference type="Pfam" id="PF13968">
    <property type="entry name" value="DUF4220"/>
    <property type="match status" value="1"/>
</dbReference>
<gene>
    <name evidence="3" type="ORF">ACJRO7_018101</name>
</gene>
<feature type="transmembrane region" description="Helical" evidence="1">
    <location>
        <begin position="356"/>
        <end position="374"/>
    </location>
</feature>
<dbReference type="InterPro" id="IPR025315">
    <property type="entry name" value="DUF4220"/>
</dbReference>